<feature type="transmembrane region" description="Helical" evidence="2">
    <location>
        <begin position="43"/>
        <end position="67"/>
    </location>
</feature>
<feature type="region of interest" description="Disordered" evidence="1">
    <location>
        <begin position="1"/>
        <end position="23"/>
    </location>
</feature>
<sequence>MDPVERDARLLDPLRGDEPHGPGRVDLARAIRAGRRRRRTRRAATIAAAAAATLAVFVPTTILAHLARSPAEPAAPLSTPAARLQEGGFDVMTRAFVVGSAGGFTPDRYETGRHRQVIELRSADPARRAGAVITMYAPGRYPAPPRTDPAPSVGDRPAYWLPGGTGAVIAWEWAPGAWGTVALTGPGVTDRAVAQRVAQSVLPQASRPVAVPFTVGPGVLGGRYRVVGVSGSYPGQGVPERTSLVYGTRDPSGPSADADRVEVGVLRPRPAATPGARIGGVPAAVSRDEIVLLPPGGAYAIFARAAREDTMRALVQAVTVTP</sequence>
<evidence type="ECO:0000313" key="3">
    <source>
        <dbReference type="EMBL" id="RJL33242.1"/>
    </source>
</evidence>
<reference evidence="3 4" key="1">
    <citation type="submission" date="2018-09" db="EMBL/GenBank/DDBJ databases">
        <title>YIM 75507 draft genome.</title>
        <authorList>
            <person name="Tang S."/>
            <person name="Feng Y."/>
        </authorList>
    </citation>
    <scope>NUCLEOTIDE SEQUENCE [LARGE SCALE GENOMIC DNA]</scope>
    <source>
        <strain evidence="3 4">YIM 75507</strain>
    </source>
</reference>
<keyword evidence="2" id="KW-1133">Transmembrane helix</keyword>
<accession>A0A3A4BFI4</accession>
<organism evidence="3 4">
    <name type="scientific">Bailinhaonella thermotolerans</name>
    <dbReference type="NCBI Taxonomy" id="1070861"/>
    <lineage>
        <taxon>Bacteria</taxon>
        <taxon>Bacillati</taxon>
        <taxon>Actinomycetota</taxon>
        <taxon>Actinomycetes</taxon>
        <taxon>Streptosporangiales</taxon>
        <taxon>Streptosporangiaceae</taxon>
        <taxon>Bailinhaonella</taxon>
    </lineage>
</organism>
<name>A0A3A4BFI4_9ACTN</name>
<keyword evidence="2" id="KW-0812">Transmembrane</keyword>
<evidence type="ECO:0000256" key="2">
    <source>
        <dbReference type="SAM" id="Phobius"/>
    </source>
</evidence>
<dbReference type="AlphaFoldDB" id="A0A3A4BFI4"/>
<evidence type="ECO:0000256" key="1">
    <source>
        <dbReference type="SAM" id="MobiDB-lite"/>
    </source>
</evidence>
<keyword evidence="4" id="KW-1185">Reference proteome</keyword>
<comment type="caution">
    <text evidence="3">The sequence shown here is derived from an EMBL/GenBank/DDBJ whole genome shotgun (WGS) entry which is preliminary data.</text>
</comment>
<dbReference type="EMBL" id="QZEY01000003">
    <property type="protein sequence ID" value="RJL33242.1"/>
    <property type="molecule type" value="Genomic_DNA"/>
</dbReference>
<gene>
    <name evidence="3" type="ORF">D5H75_10465</name>
</gene>
<dbReference type="RefSeq" id="WP_119926202.1">
    <property type="nucleotide sequence ID" value="NZ_QZEY01000003.1"/>
</dbReference>
<dbReference type="OrthoDB" id="3343963at2"/>
<protein>
    <submittedName>
        <fullName evidence="3">Uncharacterized protein</fullName>
    </submittedName>
</protein>
<keyword evidence="2" id="KW-0472">Membrane</keyword>
<proteinExistence type="predicted"/>
<evidence type="ECO:0000313" key="4">
    <source>
        <dbReference type="Proteomes" id="UP000265768"/>
    </source>
</evidence>
<dbReference type="Proteomes" id="UP000265768">
    <property type="component" value="Unassembled WGS sequence"/>
</dbReference>